<reference evidence="8" key="3">
    <citation type="journal article" date="2021" name="World Allergy Organ. J.">
        <title>Chromosome-level assembly of Dermatophagoides farinae genome and transcriptome reveals two novel allergens Der f 37 and Der f 39.</title>
        <authorList>
            <person name="Chen J."/>
            <person name="Cai Z."/>
            <person name="Fan D."/>
            <person name="Hu J."/>
            <person name="Hou Y."/>
            <person name="He Y."/>
            <person name="Zhang Z."/>
            <person name="Zhao Z."/>
            <person name="Gao P."/>
            <person name="Hu W."/>
            <person name="Sun J."/>
            <person name="Li J."/>
            <person name="Ji K."/>
        </authorList>
    </citation>
    <scope>NUCLEOTIDE SEQUENCE</scope>
    <source>
        <strain evidence="8">JKM2019</strain>
    </source>
</reference>
<dbReference type="GO" id="GO:0005634">
    <property type="term" value="C:nucleus"/>
    <property type="evidence" value="ECO:0007669"/>
    <property type="project" value="UniProtKB-SubCell"/>
</dbReference>
<keyword evidence="10" id="KW-1185">Reference proteome</keyword>
<dbReference type="GO" id="GO:0008380">
    <property type="term" value="P:RNA splicing"/>
    <property type="evidence" value="ECO:0007669"/>
    <property type="project" value="UniProtKB-KW"/>
</dbReference>
<organism evidence="9 10">
    <name type="scientific">Dermatophagoides farinae</name>
    <name type="common">American house dust mite</name>
    <dbReference type="NCBI Taxonomy" id="6954"/>
    <lineage>
        <taxon>Eukaryota</taxon>
        <taxon>Metazoa</taxon>
        <taxon>Ecdysozoa</taxon>
        <taxon>Arthropoda</taxon>
        <taxon>Chelicerata</taxon>
        <taxon>Arachnida</taxon>
        <taxon>Acari</taxon>
        <taxon>Acariformes</taxon>
        <taxon>Sarcoptiformes</taxon>
        <taxon>Astigmata</taxon>
        <taxon>Psoroptidia</taxon>
        <taxon>Analgoidea</taxon>
        <taxon>Pyroglyphidae</taxon>
        <taxon>Dermatophagoidinae</taxon>
        <taxon>Dermatophagoides</taxon>
    </lineage>
</organism>
<evidence type="ECO:0000256" key="6">
    <source>
        <dbReference type="SAM" id="Coils"/>
    </source>
</evidence>
<dbReference type="InterPro" id="IPR033757">
    <property type="entry name" value="WTAP"/>
</dbReference>
<keyword evidence="3" id="KW-0507">mRNA processing</keyword>
<evidence type="ECO:0000256" key="2">
    <source>
        <dbReference type="ARBA" id="ARBA00010313"/>
    </source>
</evidence>
<dbReference type="Pfam" id="PF17098">
    <property type="entry name" value="Wtap"/>
    <property type="match status" value="1"/>
</dbReference>
<dbReference type="GO" id="GO:0006397">
    <property type="term" value="P:mRNA processing"/>
    <property type="evidence" value="ECO:0007669"/>
    <property type="project" value="UniProtKB-KW"/>
</dbReference>
<dbReference type="GO" id="GO:0016556">
    <property type="term" value="P:mRNA modification"/>
    <property type="evidence" value="ECO:0007669"/>
    <property type="project" value="InterPro"/>
</dbReference>
<evidence type="ECO:0000256" key="3">
    <source>
        <dbReference type="ARBA" id="ARBA00022664"/>
    </source>
</evidence>
<evidence type="ECO:0000313" key="10">
    <source>
        <dbReference type="Proteomes" id="UP000790347"/>
    </source>
</evidence>
<reference evidence="9" key="4">
    <citation type="journal article" date="2022" name="Res Sq">
        <title>Comparative Genomics Reveals Insights into the Divergent Evolution of Astigmatic Mites and Household Pest Adaptations.</title>
        <authorList>
            <person name="Xiong Q."/>
            <person name="Wan A.T.-Y."/>
            <person name="Liu X.-Y."/>
            <person name="Fung C.S.-H."/>
            <person name="Xiao X."/>
            <person name="Malainual N."/>
            <person name="Hou J."/>
            <person name="Wang L."/>
            <person name="Wang M."/>
            <person name="Yang K."/>
            <person name="Cui Y."/>
            <person name="Leung E."/>
            <person name="Nong W."/>
            <person name="Shin S.-K."/>
            <person name="Au S."/>
            <person name="Jeong K.Y."/>
            <person name="Chew F.T."/>
            <person name="Hui J."/>
            <person name="Leung T.F."/>
            <person name="Tungtrongchitr A."/>
            <person name="Zhong N."/>
            <person name="Liu Z."/>
            <person name="Tsui S."/>
        </authorList>
    </citation>
    <scope>NUCLEOTIDE SEQUENCE</scope>
    <source>
        <strain evidence="9">Derf</strain>
        <tissue evidence="9">Whole organism</tissue>
    </source>
</reference>
<evidence type="ECO:0000256" key="4">
    <source>
        <dbReference type="ARBA" id="ARBA00023187"/>
    </source>
</evidence>
<comment type="caution">
    <text evidence="9">The sequence shown here is derived from an EMBL/GenBank/DDBJ whole genome shotgun (WGS) entry which is preliminary data.</text>
</comment>
<dbReference type="PANTHER" id="PTHR15217">
    <property type="entry name" value="WILMS' TUMOR 1-ASSOCIATING PROTEIN"/>
    <property type="match status" value="1"/>
</dbReference>
<keyword evidence="6" id="KW-0175">Coiled coil</keyword>
<dbReference type="OrthoDB" id="3366661at2759"/>
<evidence type="ECO:0000256" key="5">
    <source>
        <dbReference type="ARBA" id="ARBA00023242"/>
    </source>
</evidence>
<feature type="compositionally biased region" description="Polar residues" evidence="7">
    <location>
        <begin position="1"/>
        <end position="35"/>
    </location>
</feature>
<name>A0A922HZ43_DERFA</name>
<evidence type="ECO:0000256" key="7">
    <source>
        <dbReference type="SAM" id="MobiDB-lite"/>
    </source>
</evidence>
<proteinExistence type="inferred from homology"/>
<evidence type="ECO:0000313" key="8">
    <source>
        <dbReference type="EMBL" id="KAH7637119.1"/>
    </source>
</evidence>
<dbReference type="GO" id="GO:0000381">
    <property type="term" value="P:regulation of alternative mRNA splicing, via spliceosome"/>
    <property type="evidence" value="ECO:0007669"/>
    <property type="project" value="InterPro"/>
</dbReference>
<feature type="compositionally biased region" description="Basic and acidic residues" evidence="7">
    <location>
        <begin position="39"/>
        <end position="51"/>
    </location>
</feature>
<dbReference type="Proteomes" id="UP000828236">
    <property type="component" value="Unassembled WGS sequence"/>
</dbReference>
<evidence type="ECO:0000256" key="1">
    <source>
        <dbReference type="ARBA" id="ARBA00004123"/>
    </source>
</evidence>
<gene>
    <name evidence="9" type="ORF">DERF_009406</name>
    <name evidence="8" type="ORF">HUG17_7325</name>
</gene>
<feature type="coiled-coil region" evidence="6">
    <location>
        <begin position="79"/>
        <end position="172"/>
    </location>
</feature>
<dbReference type="EMBL" id="ASGP02000004">
    <property type="protein sequence ID" value="KAH9510916.1"/>
    <property type="molecule type" value="Genomic_DNA"/>
</dbReference>
<comment type="similarity">
    <text evidence="2">Belongs to the fl(2)d family.</text>
</comment>
<reference evidence="8" key="2">
    <citation type="submission" date="2020-06" db="EMBL/GenBank/DDBJ databases">
        <authorList>
            <person name="Ji K."/>
            <person name="Li J."/>
        </authorList>
    </citation>
    <scope>NUCLEOTIDE SEQUENCE</scope>
    <source>
        <strain evidence="8">JKM2019</strain>
        <tissue evidence="8">Whole body</tissue>
    </source>
</reference>
<evidence type="ECO:0000313" key="9">
    <source>
        <dbReference type="EMBL" id="KAH9510916.1"/>
    </source>
</evidence>
<reference evidence="9" key="1">
    <citation type="submission" date="2013-05" db="EMBL/GenBank/DDBJ databases">
        <authorList>
            <person name="Yim A.K.Y."/>
            <person name="Chan T.F."/>
            <person name="Ji K.M."/>
            <person name="Liu X.Y."/>
            <person name="Zhou J.W."/>
            <person name="Li R.Q."/>
            <person name="Yang K.Y."/>
            <person name="Li J."/>
            <person name="Li M."/>
            <person name="Law P.T.W."/>
            <person name="Wu Y.L."/>
            <person name="Cai Z.L."/>
            <person name="Qin H."/>
            <person name="Bao Y."/>
            <person name="Leung R.K.K."/>
            <person name="Ng P.K.S."/>
            <person name="Zou J."/>
            <person name="Zhong X.J."/>
            <person name="Ran P.X."/>
            <person name="Zhong N.S."/>
            <person name="Liu Z.G."/>
            <person name="Tsui S.K.W."/>
        </authorList>
    </citation>
    <scope>NUCLEOTIDE SEQUENCE</scope>
    <source>
        <strain evidence="9">Derf</strain>
        <tissue evidence="9">Whole organism</tissue>
    </source>
</reference>
<comment type="subcellular location">
    <subcellularLocation>
        <location evidence="1">Nucleus</location>
    </subcellularLocation>
</comment>
<dbReference type="PANTHER" id="PTHR15217:SF0">
    <property type="entry name" value="PRE-MRNA-SPLICING REGULATOR WTAP"/>
    <property type="match status" value="1"/>
</dbReference>
<accession>A0A922HZ43</accession>
<dbReference type="EMBL" id="SDOV01000009">
    <property type="protein sequence ID" value="KAH7637119.1"/>
    <property type="molecule type" value="Genomic_DNA"/>
</dbReference>
<keyword evidence="5" id="KW-0539">Nucleus</keyword>
<protein>
    <submittedName>
        <fullName evidence="9">Uncharacterized protein</fullName>
    </submittedName>
</protein>
<dbReference type="AlphaFoldDB" id="A0A922HZ43"/>
<keyword evidence="4" id="KW-0508">mRNA splicing</keyword>
<sequence length="322" mass="36710">MISDETSNLSSIQPEESNSSLDKVDNNVINPLSNTNDEDEKKEQHDSRIADDDSSLDVLVVESKLCPEMNPESNDSVSKKEMEAIRNSYENKLKKQQLESTRKENILIMRLTLKDQELQECLAQIEALKELERPSISNAESLHLDPAFNYIFEKMKKEVDVSKSRVEEMQNDMKAWKFTADSAHGKQLMAKCRSLHDENEELGKMISSGKIAKLESGLAMHKNYSEALNKSQSEVEEVVNEIEETVEGFQNTIYYLQQQLKHCKDRCHQLEQIIHNCNGHCKNQLVLDTATNDNGNDDGQQQIQTSLQITTQIELNGCVNKF</sequence>
<feature type="region of interest" description="Disordered" evidence="7">
    <location>
        <begin position="1"/>
        <end position="56"/>
    </location>
</feature>
<dbReference type="Proteomes" id="UP000790347">
    <property type="component" value="Unassembled WGS sequence"/>
</dbReference>